<name>A0ABN7NF94_TIMPD</name>
<evidence type="ECO:0000256" key="1">
    <source>
        <dbReference type="SAM" id="MobiDB-lite"/>
    </source>
</evidence>
<evidence type="ECO:0000313" key="2">
    <source>
        <dbReference type="EMBL" id="CAG2053097.1"/>
    </source>
</evidence>
<feature type="compositionally biased region" description="Basic and acidic residues" evidence="1">
    <location>
        <begin position="54"/>
        <end position="64"/>
    </location>
</feature>
<proteinExistence type="predicted"/>
<feature type="region of interest" description="Disordered" evidence="1">
    <location>
        <begin position="29"/>
        <end position="92"/>
    </location>
</feature>
<feature type="compositionally biased region" description="Basic and acidic residues" evidence="1">
    <location>
        <begin position="30"/>
        <end position="44"/>
    </location>
</feature>
<accession>A0ABN7NF94</accession>
<gene>
    <name evidence="2" type="ORF">TPAB3V08_LOCUS178</name>
</gene>
<organism evidence="2 3">
    <name type="scientific">Timema podura</name>
    <name type="common">Walking stick</name>
    <dbReference type="NCBI Taxonomy" id="61482"/>
    <lineage>
        <taxon>Eukaryota</taxon>
        <taxon>Metazoa</taxon>
        <taxon>Ecdysozoa</taxon>
        <taxon>Arthropoda</taxon>
        <taxon>Hexapoda</taxon>
        <taxon>Insecta</taxon>
        <taxon>Pterygota</taxon>
        <taxon>Neoptera</taxon>
        <taxon>Polyneoptera</taxon>
        <taxon>Phasmatodea</taxon>
        <taxon>Timematodea</taxon>
        <taxon>Timematoidea</taxon>
        <taxon>Timematidae</taxon>
        <taxon>Timema</taxon>
    </lineage>
</organism>
<dbReference type="Proteomes" id="UP001153148">
    <property type="component" value="Unassembled WGS sequence"/>
</dbReference>
<keyword evidence="3" id="KW-1185">Reference proteome</keyword>
<protein>
    <submittedName>
        <fullName evidence="2">Uncharacterized protein</fullName>
    </submittedName>
</protein>
<evidence type="ECO:0000313" key="3">
    <source>
        <dbReference type="Proteomes" id="UP001153148"/>
    </source>
</evidence>
<comment type="caution">
    <text evidence="2">The sequence shown here is derived from an EMBL/GenBank/DDBJ whole genome shotgun (WGS) entry which is preliminary data.</text>
</comment>
<dbReference type="EMBL" id="CAJPIN010000135">
    <property type="protein sequence ID" value="CAG2053097.1"/>
    <property type="molecule type" value="Genomic_DNA"/>
</dbReference>
<sequence>MKEYFVIGAVVKETKSRFGKQHLAFVQENQETRLKEQPKPKGQLEKATNSKKTTVVERGRKKAEVNLVNEEPTNSRSRRRAAQPKAKTPSPVKVLSPMKTRMFYLNNFYSSITKIIKPFMDFFHSHQSFFEPLVKIEAQCIPLLYNSCHNSEQR</sequence>
<reference evidence="2" key="1">
    <citation type="submission" date="2021-03" db="EMBL/GenBank/DDBJ databases">
        <authorList>
            <person name="Tran Van P."/>
        </authorList>
    </citation>
    <scope>NUCLEOTIDE SEQUENCE</scope>
</reference>